<keyword evidence="2" id="KW-1185">Reference proteome</keyword>
<dbReference type="EMBL" id="SACP01000027">
    <property type="protein sequence ID" value="RVU14770.1"/>
    <property type="molecule type" value="Genomic_DNA"/>
</dbReference>
<evidence type="ECO:0000313" key="1">
    <source>
        <dbReference type="EMBL" id="RVU14770.1"/>
    </source>
</evidence>
<reference evidence="1 2" key="1">
    <citation type="submission" date="2019-01" db="EMBL/GenBank/DDBJ databases">
        <authorList>
            <person name="Chen W.-M."/>
        </authorList>
    </citation>
    <scope>NUCLEOTIDE SEQUENCE [LARGE SCALE GENOMIC DNA]</scope>
    <source>
        <strain evidence="1 2">TER-1</strain>
    </source>
</reference>
<sequence length="75" mass="8320">MDGDVDNIVRLILDGMLGAVYRSDRVIERVIVQKIEPGTVVQFASMTETLEEALGAEPPVVYIRVDDDLSWRTAA</sequence>
<dbReference type="GO" id="GO:0006281">
    <property type="term" value="P:DNA repair"/>
    <property type="evidence" value="ECO:0007669"/>
    <property type="project" value="InterPro"/>
</dbReference>
<evidence type="ECO:0000313" key="2">
    <source>
        <dbReference type="Proteomes" id="UP000286997"/>
    </source>
</evidence>
<dbReference type="GO" id="GO:0000287">
    <property type="term" value="F:magnesium ion binding"/>
    <property type="evidence" value="ECO:0007669"/>
    <property type="project" value="InterPro"/>
</dbReference>
<comment type="caution">
    <text evidence="1">The sequence shown here is derived from an EMBL/GenBank/DDBJ whole genome shotgun (WGS) entry which is preliminary data.</text>
</comment>
<gene>
    <name evidence="1" type="ORF">EOE48_22110</name>
</gene>
<accession>A0A3S2V5G9</accession>
<dbReference type="AlphaFoldDB" id="A0A3S2V5G9"/>
<protein>
    <submittedName>
        <fullName evidence="1">RusA family crossover junction endodeoxyribonuclease</fullName>
    </submittedName>
</protein>
<organism evidence="1 2">
    <name type="scientific">Methylobacterium oryzihabitans</name>
    <dbReference type="NCBI Taxonomy" id="2499852"/>
    <lineage>
        <taxon>Bacteria</taxon>
        <taxon>Pseudomonadati</taxon>
        <taxon>Pseudomonadota</taxon>
        <taxon>Alphaproteobacteria</taxon>
        <taxon>Hyphomicrobiales</taxon>
        <taxon>Methylobacteriaceae</taxon>
        <taxon>Methylobacterium</taxon>
    </lineage>
</organism>
<dbReference type="OrthoDB" id="959793at2"/>
<dbReference type="Proteomes" id="UP000286997">
    <property type="component" value="Unassembled WGS sequence"/>
</dbReference>
<name>A0A3S2V5G9_9HYPH</name>
<dbReference type="InterPro" id="IPR036614">
    <property type="entry name" value="RusA-like_sf"/>
</dbReference>
<dbReference type="SUPFAM" id="SSF103084">
    <property type="entry name" value="Holliday junction resolvase RusA"/>
    <property type="match status" value="1"/>
</dbReference>
<proteinExistence type="predicted"/>
<dbReference type="GO" id="GO:0006310">
    <property type="term" value="P:DNA recombination"/>
    <property type="evidence" value="ECO:0007669"/>
    <property type="project" value="InterPro"/>
</dbReference>
<dbReference type="RefSeq" id="WP_127733050.1">
    <property type="nucleotide sequence ID" value="NZ_SACP01000027.1"/>
</dbReference>